<evidence type="ECO:0000256" key="9">
    <source>
        <dbReference type="HAMAP-Rule" id="MF_00097"/>
    </source>
</evidence>
<evidence type="ECO:0000256" key="6">
    <source>
        <dbReference type="ARBA" id="ARBA00047334"/>
    </source>
</evidence>
<gene>
    <name evidence="9" type="primary">thiE</name>
    <name evidence="11" type="ORF">B1R32_101159</name>
</gene>
<name>A0A2S8SXC5_9BACT</name>
<feature type="binding site" evidence="9">
    <location>
        <begin position="132"/>
        <end position="134"/>
    </location>
    <ligand>
        <name>2-[(2R,5Z)-2-carboxy-4-methylthiazol-5(2H)-ylidene]ethyl phosphate</name>
        <dbReference type="ChEBI" id="CHEBI:62899"/>
    </ligand>
</feature>
<evidence type="ECO:0000256" key="2">
    <source>
        <dbReference type="ARBA" id="ARBA00022679"/>
    </source>
</evidence>
<keyword evidence="5 9" id="KW-0784">Thiamine biosynthesis</keyword>
<dbReference type="PANTHER" id="PTHR20857:SF15">
    <property type="entry name" value="THIAMINE-PHOSPHATE SYNTHASE"/>
    <property type="match status" value="1"/>
</dbReference>
<dbReference type="InterPro" id="IPR022998">
    <property type="entry name" value="ThiamineP_synth_TenI"/>
</dbReference>
<comment type="cofactor">
    <cofactor evidence="9">
        <name>Mg(2+)</name>
        <dbReference type="ChEBI" id="CHEBI:18420"/>
    </cofactor>
    <text evidence="9">Binds 1 Mg(2+) ion per subunit.</text>
</comment>
<dbReference type="InterPro" id="IPR034291">
    <property type="entry name" value="TMP_synthase"/>
</dbReference>
<keyword evidence="3 9" id="KW-0479">Metal-binding</keyword>
<dbReference type="FunCoup" id="A0A2S8SXC5">
    <property type="interactions" value="85"/>
</dbReference>
<comment type="catalytic activity">
    <reaction evidence="8 9">
        <text>2-[(2R,5Z)-2-carboxy-4-methylthiazol-5(2H)-ylidene]ethyl phosphate + 4-amino-2-methyl-5-(diphosphooxymethyl)pyrimidine + 2 H(+) = thiamine phosphate + CO2 + diphosphate</text>
        <dbReference type="Rhea" id="RHEA:47844"/>
        <dbReference type="ChEBI" id="CHEBI:15378"/>
        <dbReference type="ChEBI" id="CHEBI:16526"/>
        <dbReference type="ChEBI" id="CHEBI:33019"/>
        <dbReference type="ChEBI" id="CHEBI:37575"/>
        <dbReference type="ChEBI" id="CHEBI:57841"/>
        <dbReference type="ChEBI" id="CHEBI:62899"/>
        <dbReference type="EC" id="2.5.1.3"/>
    </reaction>
</comment>
<dbReference type="GO" id="GO:0009229">
    <property type="term" value="P:thiamine diphosphate biosynthetic process"/>
    <property type="evidence" value="ECO:0007669"/>
    <property type="project" value="UniProtKB-UniRule"/>
</dbReference>
<dbReference type="GO" id="GO:0009228">
    <property type="term" value="P:thiamine biosynthetic process"/>
    <property type="evidence" value="ECO:0007669"/>
    <property type="project" value="UniProtKB-KW"/>
</dbReference>
<comment type="function">
    <text evidence="9">Condenses 4-methyl-5-(beta-hydroxyethyl)thiazole monophosphate (THZ-P) and 2-methyl-4-amino-5-hydroxymethyl pyrimidine pyrophosphate (HMP-PP) to form thiamine monophosphate (TMP).</text>
</comment>
<keyword evidence="2 9" id="KW-0808">Transferase</keyword>
<dbReference type="AlphaFoldDB" id="A0A2S8SXC5"/>
<evidence type="ECO:0000256" key="7">
    <source>
        <dbReference type="ARBA" id="ARBA00047851"/>
    </source>
</evidence>
<evidence type="ECO:0000256" key="5">
    <source>
        <dbReference type="ARBA" id="ARBA00022977"/>
    </source>
</evidence>
<dbReference type="EMBL" id="NIGF01000001">
    <property type="protein sequence ID" value="PQV65418.1"/>
    <property type="molecule type" value="Genomic_DNA"/>
</dbReference>
<protein>
    <recommendedName>
        <fullName evidence="9">Thiamine-phosphate synthase</fullName>
        <shortName evidence="9">TP synthase</shortName>
        <shortName evidence="9">TPS</shortName>
        <ecNumber evidence="9">2.5.1.3</ecNumber>
    </recommendedName>
    <alternativeName>
        <fullName evidence="9">Thiamine-phosphate pyrophosphorylase</fullName>
        <shortName evidence="9">TMP pyrophosphorylase</shortName>
        <shortName evidence="9">TMP-PPase</shortName>
    </alternativeName>
</protein>
<evidence type="ECO:0000313" key="11">
    <source>
        <dbReference type="EMBL" id="PQV65418.1"/>
    </source>
</evidence>
<proteinExistence type="inferred from homology"/>
<accession>A0A2S8SXC5</accession>
<reference evidence="11 12" key="1">
    <citation type="journal article" date="2018" name="Syst. Appl. Microbiol.">
        <title>Abditibacterium utsteinense sp. nov., the first cultivated member of candidate phylum FBP, isolated from ice-free Antarctic soil samples.</title>
        <authorList>
            <person name="Tahon G."/>
            <person name="Tytgat B."/>
            <person name="Lebbe L."/>
            <person name="Carlier A."/>
            <person name="Willems A."/>
        </authorList>
    </citation>
    <scope>NUCLEOTIDE SEQUENCE [LARGE SCALE GENOMIC DNA]</scope>
    <source>
        <strain evidence="11 12">LMG 29911</strain>
    </source>
</reference>
<dbReference type="GO" id="GO:0004789">
    <property type="term" value="F:thiamine-phosphate diphosphorylase activity"/>
    <property type="evidence" value="ECO:0007669"/>
    <property type="project" value="UniProtKB-UniRule"/>
</dbReference>
<comment type="catalytic activity">
    <reaction evidence="6 9">
        <text>4-methyl-5-(2-phosphooxyethyl)-thiazole + 4-amino-2-methyl-5-(diphosphooxymethyl)pyrimidine + H(+) = thiamine phosphate + diphosphate</text>
        <dbReference type="Rhea" id="RHEA:22328"/>
        <dbReference type="ChEBI" id="CHEBI:15378"/>
        <dbReference type="ChEBI" id="CHEBI:33019"/>
        <dbReference type="ChEBI" id="CHEBI:37575"/>
        <dbReference type="ChEBI" id="CHEBI:57841"/>
        <dbReference type="ChEBI" id="CHEBI:58296"/>
        <dbReference type="EC" id="2.5.1.3"/>
    </reaction>
</comment>
<evidence type="ECO:0000256" key="8">
    <source>
        <dbReference type="ARBA" id="ARBA00047883"/>
    </source>
</evidence>
<sequence>MNFPKLLILTDAPRMKPGFEAALLEACLGGAKWFCVREKSSGPREILEFFARASHIAEKFGAQTFLNGRADLARAVHADGLHLPEHEISPAMARLTLGFHTPIGVSVHDLEGARRAEVEGANYLLFGAVFPTQSHPGELPAGLEILQKMKENVNIPVFVVGGVNAFNAASCLAAGAAGIAVISGVWDAPNISQAVKDLRAALGETDAPHSHHAQHLAEHNHGDLAPAEVSEAHLKTGLAAALAQSGAASDIILENGNGGS</sequence>
<evidence type="ECO:0000256" key="3">
    <source>
        <dbReference type="ARBA" id="ARBA00022723"/>
    </source>
</evidence>
<dbReference type="HAMAP" id="MF_00097">
    <property type="entry name" value="TMP_synthase"/>
    <property type="match status" value="1"/>
</dbReference>
<comment type="similarity">
    <text evidence="9">Belongs to the thiamine-phosphate synthase family.</text>
</comment>
<dbReference type="SUPFAM" id="SSF51391">
    <property type="entry name" value="Thiamin phosphate synthase"/>
    <property type="match status" value="1"/>
</dbReference>
<feature type="binding site" evidence="9">
    <location>
        <position position="106"/>
    </location>
    <ligand>
        <name>4-amino-2-methyl-5-(diphosphooxymethyl)pyrimidine</name>
        <dbReference type="ChEBI" id="CHEBI:57841"/>
    </ligand>
</feature>
<dbReference type="UniPathway" id="UPA00060">
    <property type="reaction ID" value="UER00141"/>
</dbReference>
<dbReference type="Pfam" id="PF02581">
    <property type="entry name" value="TMP-TENI"/>
    <property type="match status" value="1"/>
</dbReference>
<comment type="caution">
    <text evidence="9">Lacks conserved residue(s) required for the propagation of feature annotation.</text>
</comment>
<dbReference type="CDD" id="cd00564">
    <property type="entry name" value="TMP_TenI"/>
    <property type="match status" value="1"/>
</dbReference>
<dbReference type="GO" id="GO:0005737">
    <property type="term" value="C:cytoplasm"/>
    <property type="evidence" value="ECO:0007669"/>
    <property type="project" value="TreeGrafter"/>
</dbReference>
<dbReference type="PANTHER" id="PTHR20857">
    <property type="entry name" value="THIAMINE-PHOSPHATE PYROPHOSPHORYLASE"/>
    <property type="match status" value="1"/>
</dbReference>
<dbReference type="EC" id="2.5.1.3" evidence="9"/>
<comment type="caution">
    <text evidence="11">The sequence shown here is derived from an EMBL/GenBank/DDBJ whole genome shotgun (WGS) entry which is preliminary data.</text>
</comment>
<dbReference type="Gene3D" id="3.20.20.70">
    <property type="entry name" value="Aldolase class I"/>
    <property type="match status" value="1"/>
</dbReference>
<evidence type="ECO:0000256" key="4">
    <source>
        <dbReference type="ARBA" id="ARBA00022842"/>
    </source>
</evidence>
<evidence type="ECO:0000259" key="10">
    <source>
        <dbReference type="Pfam" id="PF02581"/>
    </source>
</evidence>
<keyword evidence="12" id="KW-1185">Reference proteome</keyword>
<dbReference type="InterPro" id="IPR013785">
    <property type="entry name" value="Aldolase_TIM"/>
</dbReference>
<dbReference type="RefSeq" id="WP_105482157.1">
    <property type="nucleotide sequence ID" value="NZ_NIGF01000001.1"/>
</dbReference>
<dbReference type="InterPro" id="IPR036206">
    <property type="entry name" value="ThiamineP_synth_sf"/>
</dbReference>
<feature type="binding site" evidence="9">
    <location>
        <position position="162"/>
    </location>
    <ligand>
        <name>2-[(2R,5Z)-2-carboxy-4-methylthiazol-5(2H)-ylidene]ethyl phosphate</name>
        <dbReference type="ChEBI" id="CHEBI:62899"/>
    </ligand>
</feature>
<comment type="catalytic activity">
    <reaction evidence="7 9">
        <text>2-(2-carboxy-4-methylthiazol-5-yl)ethyl phosphate + 4-amino-2-methyl-5-(diphosphooxymethyl)pyrimidine + 2 H(+) = thiamine phosphate + CO2 + diphosphate</text>
        <dbReference type="Rhea" id="RHEA:47848"/>
        <dbReference type="ChEBI" id="CHEBI:15378"/>
        <dbReference type="ChEBI" id="CHEBI:16526"/>
        <dbReference type="ChEBI" id="CHEBI:33019"/>
        <dbReference type="ChEBI" id="CHEBI:37575"/>
        <dbReference type="ChEBI" id="CHEBI:57841"/>
        <dbReference type="ChEBI" id="CHEBI:62890"/>
        <dbReference type="EC" id="2.5.1.3"/>
    </reaction>
</comment>
<dbReference type="GO" id="GO:0000287">
    <property type="term" value="F:magnesium ion binding"/>
    <property type="evidence" value="ECO:0007669"/>
    <property type="project" value="UniProtKB-UniRule"/>
</dbReference>
<dbReference type="OrthoDB" id="9815348at2"/>
<keyword evidence="4 9" id="KW-0460">Magnesium</keyword>
<dbReference type="Proteomes" id="UP000237684">
    <property type="component" value="Unassembled WGS sequence"/>
</dbReference>
<feature type="binding site" evidence="9">
    <location>
        <begin position="182"/>
        <end position="183"/>
    </location>
    <ligand>
        <name>2-[(2R,5Z)-2-carboxy-4-methylthiazol-5(2H)-ylidene]ethyl phosphate</name>
        <dbReference type="ChEBI" id="CHEBI:62899"/>
    </ligand>
</feature>
<feature type="binding site" evidence="9">
    <location>
        <position position="135"/>
    </location>
    <ligand>
        <name>4-amino-2-methyl-5-(diphosphooxymethyl)pyrimidine</name>
        <dbReference type="ChEBI" id="CHEBI:57841"/>
    </ligand>
</feature>
<feature type="binding site" evidence="9">
    <location>
        <position position="87"/>
    </location>
    <ligand>
        <name>Mg(2+)</name>
        <dbReference type="ChEBI" id="CHEBI:18420"/>
    </ligand>
</feature>
<organism evidence="11 12">
    <name type="scientific">Abditibacterium utsteinense</name>
    <dbReference type="NCBI Taxonomy" id="1960156"/>
    <lineage>
        <taxon>Bacteria</taxon>
        <taxon>Pseudomonadati</taxon>
        <taxon>Abditibacteriota</taxon>
        <taxon>Abditibacteriia</taxon>
        <taxon>Abditibacteriales</taxon>
        <taxon>Abditibacteriaceae</taxon>
        <taxon>Abditibacterium</taxon>
    </lineage>
</organism>
<feature type="binding site" evidence="9">
    <location>
        <position position="67"/>
    </location>
    <ligand>
        <name>4-amino-2-methyl-5-(diphosphooxymethyl)pyrimidine</name>
        <dbReference type="ChEBI" id="CHEBI:57841"/>
    </ligand>
</feature>
<comment type="pathway">
    <text evidence="1 9">Cofactor biosynthesis; thiamine diphosphate biosynthesis; thiamine phosphate from 4-amino-2-methyl-5-diphosphomethylpyrimidine and 4-methyl-5-(2-phosphoethyl)-thiazole: step 1/1.</text>
</comment>
<evidence type="ECO:0000313" key="12">
    <source>
        <dbReference type="Proteomes" id="UP000237684"/>
    </source>
</evidence>
<dbReference type="InParanoid" id="A0A2S8SXC5"/>
<evidence type="ECO:0000256" key="1">
    <source>
        <dbReference type="ARBA" id="ARBA00005165"/>
    </source>
</evidence>
<feature type="domain" description="Thiamine phosphate synthase/TenI" evidence="10">
    <location>
        <begin position="16"/>
        <end position="185"/>
    </location>
</feature>